<dbReference type="InterPro" id="IPR043812">
    <property type="entry name" value="DUF5794"/>
</dbReference>
<protein>
    <submittedName>
        <fullName evidence="2">Uncharacterized protein</fullName>
    </submittedName>
</protein>
<feature type="transmembrane region" description="Helical" evidence="1">
    <location>
        <begin position="21"/>
        <end position="42"/>
    </location>
</feature>
<dbReference type="PATRIC" id="fig|1227482.3.peg.560"/>
<accession>M0P0Z0</accession>
<comment type="caution">
    <text evidence="2">The sequence shown here is derived from an EMBL/GenBank/DDBJ whole genome shotgun (WGS) entry which is preliminary data.</text>
</comment>
<sequence length="272" mass="27641">MSLSFALPGGLQRASTGVQQLLAVPGAKALAVVMLLPFTGIYQSMVTSGALDSLTGAIGLGAVVFGGPAAISIVFARLSASRARGLKLVCLIGAVQLPAAAFSAAVATASQNALWVEGFSLLTVVVLWVIAFDIVNGSTPSWVPSLLTIGGAVTCLMILDVLASVVTGEVTVVLPGDGMMPWVWTGLTTEWAVVGRSLAAALSGVSLVMLSVVFRPVLLDYVTLRRFQMGSAIALCLIGLDVAGFVANAPTLTIVVVSLGLAVETGSNGGDR</sequence>
<dbReference type="Pfam" id="PF19107">
    <property type="entry name" value="DUF5794"/>
    <property type="match status" value="1"/>
</dbReference>
<evidence type="ECO:0000313" key="3">
    <source>
        <dbReference type="Proteomes" id="UP000011650"/>
    </source>
</evidence>
<feature type="transmembrane region" description="Helical" evidence="1">
    <location>
        <begin position="194"/>
        <end position="218"/>
    </location>
</feature>
<reference evidence="2 3" key="1">
    <citation type="journal article" date="2014" name="PLoS Genet.">
        <title>Phylogenetically driven sequencing of extremely halophilic archaea reveals strategies for static and dynamic osmo-response.</title>
        <authorList>
            <person name="Becker E.A."/>
            <person name="Seitzer P.M."/>
            <person name="Tritt A."/>
            <person name="Larsen D."/>
            <person name="Krusor M."/>
            <person name="Yao A.I."/>
            <person name="Wu D."/>
            <person name="Madern D."/>
            <person name="Eisen J.A."/>
            <person name="Darling A.E."/>
            <person name="Facciotti M.T."/>
        </authorList>
    </citation>
    <scope>NUCLEOTIDE SEQUENCE [LARGE SCALE GENOMIC DNA]</scope>
    <source>
        <strain evidence="2 3">DSM 21995</strain>
    </source>
</reference>
<dbReference type="AlphaFoldDB" id="M0P0Z0"/>
<evidence type="ECO:0000256" key="1">
    <source>
        <dbReference type="SAM" id="Phobius"/>
    </source>
</evidence>
<gene>
    <name evidence="2" type="ORF">C469_02761</name>
</gene>
<keyword evidence="1" id="KW-0472">Membrane</keyword>
<dbReference type="EMBL" id="AOJG01000007">
    <property type="protein sequence ID" value="EMA63741.1"/>
    <property type="molecule type" value="Genomic_DNA"/>
</dbReference>
<proteinExistence type="predicted"/>
<feature type="transmembrane region" description="Helical" evidence="1">
    <location>
        <begin position="147"/>
        <end position="174"/>
    </location>
</feature>
<feature type="transmembrane region" description="Helical" evidence="1">
    <location>
        <begin position="230"/>
        <end position="263"/>
    </location>
</feature>
<feature type="transmembrane region" description="Helical" evidence="1">
    <location>
        <begin position="88"/>
        <end position="107"/>
    </location>
</feature>
<organism evidence="2 3">
    <name type="scientific">Halorubrum lipolyticum DSM 21995</name>
    <dbReference type="NCBI Taxonomy" id="1227482"/>
    <lineage>
        <taxon>Archaea</taxon>
        <taxon>Methanobacteriati</taxon>
        <taxon>Methanobacteriota</taxon>
        <taxon>Stenosarchaea group</taxon>
        <taxon>Halobacteria</taxon>
        <taxon>Halobacteriales</taxon>
        <taxon>Haloferacaceae</taxon>
        <taxon>Halorubrum</taxon>
    </lineage>
</organism>
<dbReference type="RefSeq" id="WP_008003658.1">
    <property type="nucleotide sequence ID" value="NZ_AOJG01000007.1"/>
</dbReference>
<feature type="transmembrane region" description="Helical" evidence="1">
    <location>
        <begin position="54"/>
        <end position="76"/>
    </location>
</feature>
<evidence type="ECO:0000313" key="2">
    <source>
        <dbReference type="EMBL" id="EMA63741.1"/>
    </source>
</evidence>
<dbReference type="Proteomes" id="UP000011650">
    <property type="component" value="Unassembled WGS sequence"/>
</dbReference>
<keyword evidence="1" id="KW-1133">Transmembrane helix</keyword>
<feature type="transmembrane region" description="Helical" evidence="1">
    <location>
        <begin position="113"/>
        <end position="135"/>
    </location>
</feature>
<name>M0P0Z0_9EURY</name>
<keyword evidence="1" id="KW-0812">Transmembrane</keyword>
<keyword evidence="3" id="KW-1185">Reference proteome</keyword>